<reference evidence="3" key="1">
    <citation type="submission" date="2020-04" db="EMBL/GenBank/DDBJ databases">
        <authorList>
            <person name="Chiriac C."/>
            <person name="Salcher M."/>
            <person name="Ghai R."/>
            <person name="Kavagutti S V."/>
        </authorList>
    </citation>
    <scope>NUCLEOTIDE SEQUENCE</scope>
</reference>
<gene>
    <name evidence="2" type="ORF">UFOVP304_50</name>
    <name evidence="3" type="ORF">UFOVP584_15</name>
</gene>
<sequence>MKKFIKNNYDRHVFYTFIIFFFALFRMDLKDAEWFGVLFISTLFAFILNLGREMYYEKFHEAPFDIYDAIYGGVGGLLAGIMFIIFQ</sequence>
<keyword evidence="1" id="KW-0812">Transmembrane</keyword>
<evidence type="ECO:0000256" key="1">
    <source>
        <dbReference type="SAM" id="Phobius"/>
    </source>
</evidence>
<feature type="transmembrane region" description="Helical" evidence="1">
    <location>
        <begin position="64"/>
        <end position="86"/>
    </location>
</feature>
<dbReference type="EMBL" id="LR796322">
    <property type="protein sequence ID" value="CAB4136439.1"/>
    <property type="molecule type" value="Genomic_DNA"/>
</dbReference>
<feature type="transmembrane region" description="Helical" evidence="1">
    <location>
        <begin position="34"/>
        <end position="52"/>
    </location>
</feature>
<proteinExistence type="predicted"/>
<dbReference type="EMBL" id="LR796554">
    <property type="protein sequence ID" value="CAB4151414.1"/>
    <property type="molecule type" value="Genomic_DNA"/>
</dbReference>
<organism evidence="3">
    <name type="scientific">uncultured Caudovirales phage</name>
    <dbReference type="NCBI Taxonomy" id="2100421"/>
    <lineage>
        <taxon>Viruses</taxon>
        <taxon>Duplodnaviria</taxon>
        <taxon>Heunggongvirae</taxon>
        <taxon>Uroviricota</taxon>
        <taxon>Caudoviricetes</taxon>
        <taxon>Peduoviridae</taxon>
        <taxon>Maltschvirus</taxon>
        <taxon>Maltschvirus maltsch</taxon>
    </lineage>
</organism>
<feature type="transmembrane region" description="Helical" evidence="1">
    <location>
        <begin position="12"/>
        <end position="28"/>
    </location>
</feature>
<evidence type="ECO:0000313" key="3">
    <source>
        <dbReference type="EMBL" id="CAB4151414.1"/>
    </source>
</evidence>
<evidence type="ECO:0000313" key="2">
    <source>
        <dbReference type="EMBL" id="CAB4136439.1"/>
    </source>
</evidence>
<keyword evidence="1" id="KW-0472">Membrane</keyword>
<accession>A0A6J5MWV3</accession>
<name>A0A6J5MWV3_9CAUD</name>
<keyword evidence="1" id="KW-1133">Transmembrane helix</keyword>
<protein>
    <submittedName>
        <fullName evidence="3">Uncharacterized protein</fullName>
    </submittedName>
</protein>